<gene>
    <name evidence="4" type="ORF">AB675_10522</name>
</gene>
<dbReference type="GeneID" id="28731181"/>
<dbReference type="InterPro" id="IPR025110">
    <property type="entry name" value="AMP-bd_C"/>
</dbReference>
<dbReference type="STRING" id="1664694.A0A0N1H527"/>
<comment type="similarity">
    <text evidence="1">Belongs to the ATP-dependent AMP-binding enzyme family.</text>
</comment>
<dbReference type="InterPro" id="IPR045851">
    <property type="entry name" value="AMP-bd_C_sf"/>
</dbReference>
<organism evidence="4 5">
    <name type="scientific">Cyphellophora attinorum</name>
    <dbReference type="NCBI Taxonomy" id="1664694"/>
    <lineage>
        <taxon>Eukaryota</taxon>
        <taxon>Fungi</taxon>
        <taxon>Dikarya</taxon>
        <taxon>Ascomycota</taxon>
        <taxon>Pezizomycotina</taxon>
        <taxon>Eurotiomycetes</taxon>
        <taxon>Chaetothyriomycetidae</taxon>
        <taxon>Chaetothyriales</taxon>
        <taxon>Cyphellophoraceae</taxon>
        <taxon>Cyphellophora</taxon>
    </lineage>
</organism>
<dbReference type="Pfam" id="PF13193">
    <property type="entry name" value="AMP-binding_C"/>
    <property type="match status" value="1"/>
</dbReference>
<dbReference type="InterPro" id="IPR042099">
    <property type="entry name" value="ANL_N_sf"/>
</dbReference>
<accession>A0A0N1H527</accession>
<dbReference type="GO" id="GO:0016405">
    <property type="term" value="F:CoA-ligase activity"/>
    <property type="evidence" value="ECO:0007669"/>
    <property type="project" value="TreeGrafter"/>
</dbReference>
<name>A0A0N1H527_9EURO</name>
<feature type="domain" description="AMP-dependent synthetase/ligase" evidence="2">
    <location>
        <begin position="29"/>
        <end position="396"/>
    </location>
</feature>
<dbReference type="RefSeq" id="XP_017995938.1">
    <property type="nucleotide sequence ID" value="XM_018139301.1"/>
</dbReference>
<dbReference type="AlphaFoldDB" id="A0A0N1H527"/>
<evidence type="ECO:0000259" key="3">
    <source>
        <dbReference type="Pfam" id="PF13193"/>
    </source>
</evidence>
<dbReference type="PANTHER" id="PTHR24096:SF265">
    <property type="entry name" value="ENZYME, PUTATIVE (AFU_ORTHOLOGUE AFUA_5G14270)-RELATED"/>
    <property type="match status" value="1"/>
</dbReference>
<dbReference type="InterPro" id="IPR000873">
    <property type="entry name" value="AMP-dep_synth/lig_dom"/>
</dbReference>
<dbReference type="OrthoDB" id="6509636at2759"/>
<dbReference type="PANTHER" id="PTHR24096">
    <property type="entry name" value="LONG-CHAIN-FATTY-ACID--COA LIGASE"/>
    <property type="match status" value="1"/>
</dbReference>
<comment type="caution">
    <text evidence="4">The sequence shown here is derived from an EMBL/GenBank/DDBJ whole genome shotgun (WGS) entry which is preliminary data.</text>
</comment>
<reference evidence="4 5" key="1">
    <citation type="submission" date="2015-06" db="EMBL/GenBank/DDBJ databases">
        <title>Draft genome of the ant-associated black yeast Phialophora attae CBS 131958.</title>
        <authorList>
            <person name="Moreno L.F."/>
            <person name="Stielow B.J."/>
            <person name="de Hoog S."/>
            <person name="Vicente V.A."/>
            <person name="Weiss V.A."/>
            <person name="de Vries M."/>
            <person name="Cruz L.M."/>
            <person name="Souza E.M."/>
        </authorList>
    </citation>
    <scope>NUCLEOTIDE SEQUENCE [LARGE SCALE GENOMIC DNA]</scope>
    <source>
        <strain evidence="4 5">CBS 131958</strain>
    </source>
</reference>
<evidence type="ECO:0000256" key="1">
    <source>
        <dbReference type="ARBA" id="ARBA00006432"/>
    </source>
</evidence>
<evidence type="ECO:0000259" key="2">
    <source>
        <dbReference type="Pfam" id="PF00501"/>
    </source>
</evidence>
<dbReference type="Gene3D" id="3.40.50.12780">
    <property type="entry name" value="N-terminal domain of ligase-like"/>
    <property type="match status" value="1"/>
</dbReference>
<dbReference type="Gene3D" id="3.30.300.30">
    <property type="match status" value="1"/>
</dbReference>
<dbReference type="Proteomes" id="UP000038010">
    <property type="component" value="Unassembled WGS sequence"/>
</dbReference>
<dbReference type="Pfam" id="PF00501">
    <property type="entry name" value="AMP-binding"/>
    <property type="match status" value="1"/>
</dbReference>
<proteinExistence type="inferred from homology"/>
<sequence length="544" mass="60646">MPWLHTETYPLPEQDIVSFAFGDPSYDLDKPIYHDLDSDRTLSYNEGKALVRKLVAGFRAAGLKKGDCFALASFNDIMYSMLLLAGVGAGGIFSGCNPAYRPFELRHHIRTAQAKFFIVEPELLETVVEATDAEGIPRDNIFIFNLKPTQTVAKGFRSWTWLLEQGESDWDVITDRHTLENTAVARLTTSGTTGPPKMAVQSHFNATSYHALTSSIVRDRTPWEPRNLFPLPMFHVSTVPAVHVSPFRSGNQCWIMRRFELETFLAAIDKLKTTDLGMVPPLVIAIIMSPLSKKYSLKSVRRVAAGAAPLDAVSQRKFQSLCADGATFTQVWGMTETTSAISLFYWPDEDETGSVGNRFLPHTDVKLIDDEGNDITADDVRGECCVRGPTVIKGYFGNEKANKETFDGEGYLKSGDILYRDGKTKLWYIVDRKKELIKVRGFQVAPPELEGVLLDHPDIVDCAVIGLKPPTNSDTELVRAYVVRRQGSKMSEDQVKDVIKDKLASYKQLTGGVVFLDEVPKSPSGKILKRVLREEAEREGKAKL</sequence>
<feature type="domain" description="AMP-binding enzyme C-terminal" evidence="3">
    <location>
        <begin position="448"/>
        <end position="526"/>
    </location>
</feature>
<protein>
    <submittedName>
        <fullName evidence="4">Putative acyl-coenzyme A synthetase</fullName>
    </submittedName>
</protein>
<dbReference type="SUPFAM" id="SSF56801">
    <property type="entry name" value="Acetyl-CoA synthetase-like"/>
    <property type="match status" value="1"/>
</dbReference>
<keyword evidence="5" id="KW-1185">Reference proteome</keyword>
<dbReference type="FunFam" id="3.30.300.30:FF:000007">
    <property type="entry name" value="4-coumarate--CoA ligase 2"/>
    <property type="match status" value="1"/>
</dbReference>
<dbReference type="VEuPathDB" id="FungiDB:AB675_10522"/>
<evidence type="ECO:0000313" key="5">
    <source>
        <dbReference type="Proteomes" id="UP000038010"/>
    </source>
</evidence>
<evidence type="ECO:0000313" key="4">
    <source>
        <dbReference type="EMBL" id="KPI35975.1"/>
    </source>
</evidence>
<dbReference type="GO" id="GO:0019748">
    <property type="term" value="P:secondary metabolic process"/>
    <property type="evidence" value="ECO:0007669"/>
    <property type="project" value="TreeGrafter"/>
</dbReference>
<dbReference type="CDD" id="cd05911">
    <property type="entry name" value="Firefly_Luc_like"/>
    <property type="match status" value="1"/>
</dbReference>
<dbReference type="EMBL" id="LFJN01000035">
    <property type="protein sequence ID" value="KPI35975.1"/>
    <property type="molecule type" value="Genomic_DNA"/>
</dbReference>